<evidence type="ECO:0000256" key="2">
    <source>
        <dbReference type="SAM" id="MobiDB-lite"/>
    </source>
</evidence>
<dbReference type="PANTHER" id="PTHR36069">
    <property type="entry name" value="EXPRESSED PROTEIN-RELATED"/>
    <property type="match status" value="1"/>
</dbReference>
<dbReference type="PANTHER" id="PTHR36069:SF1">
    <property type="entry name" value="EXPRESSED PROTEIN"/>
    <property type="match status" value="1"/>
</dbReference>
<feature type="domain" description="FAS1" evidence="4">
    <location>
        <begin position="33"/>
        <end position="159"/>
    </location>
</feature>
<dbReference type="InterPro" id="IPR036378">
    <property type="entry name" value="FAS1_dom_sf"/>
</dbReference>
<dbReference type="Pfam" id="PF02469">
    <property type="entry name" value="Fasciclin"/>
    <property type="match status" value="1"/>
</dbReference>
<sequence>MEMVANHQLASLILLMGLFTSATAITVIIRPSRRDLFDAIKEMQEAKYYSFVMLIKMHPLQTLLQNVTFFMPSDKNLSDSSLSEDGVHQFLLEHSIPTPLLFDQLRIFPTASMIPTSHAGFMLNVSNNGVKSFYINNVQIVGPNICTSGSSISIATMYLLTNIQLALLVLLMSLITSPSSSATNTTTNNNLYNAIKDMQNASYFSFVMLINMYPVEKFPKNVTFFMPSDRTLSQTSLSESMLHFLLRHSIPSPLHFDHLALLPTGSVIPTSQPGYNLRVSNYGKKGFYLNRIQITTPNICTSETSIRCHGISGVLGSVRNRSHAVAMPRQSSVAPMLLPLKNVVPMPAPAPFGALKSDGPSLQTNDMRLLKRGGKSSQGNE</sequence>
<evidence type="ECO:0000256" key="3">
    <source>
        <dbReference type="SAM" id="SignalP"/>
    </source>
</evidence>
<dbReference type="PROSITE" id="PS50213">
    <property type="entry name" value="FAS1"/>
    <property type="match status" value="2"/>
</dbReference>
<proteinExistence type="inferred from homology"/>
<feature type="domain" description="FAS1" evidence="4">
    <location>
        <begin position="188"/>
        <end position="315"/>
    </location>
</feature>
<feature type="signal peptide" evidence="3">
    <location>
        <begin position="1"/>
        <end position="24"/>
    </location>
</feature>
<feature type="chain" id="PRO_5042909315" description="FAS1 domain-containing protein" evidence="3">
    <location>
        <begin position="25"/>
        <end position="381"/>
    </location>
</feature>
<dbReference type="SMART" id="SM00554">
    <property type="entry name" value="FAS1"/>
    <property type="match status" value="2"/>
</dbReference>
<evidence type="ECO:0000256" key="1">
    <source>
        <dbReference type="ARBA" id="ARBA00007843"/>
    </source>
</evidence>
<dbReference type="InterPro" id="IPR000782">
    <property type="entry name" value="FAS1_domain"/>
</dbReference>
<dbReference type="Gene3D" id="2.30.180.10">
    <property type="entry name" value="FAS1 domain"/>
    <property type="match status" value="2"/>
</dbReference>
<gene>
    <name evidence="5" type="ORF">Sjap_004131</name>
</gene>
<protein>
    <recommendedName>
        <fullName evidence="4">FAS1 domain-containing protein</fullName>
    </recommendedName>
</protein>
<dbReference type="InterPro" id="IPR053339">
    <property type="entry name" value="FAS1_domain_protein"/>
</dbReference>
<accession>A0AAP0K393</accession>
<keyword evidence="3" id="KW-0732">Signal</keyword>
<dbReference type="EMBL" id="JBBNAE010000002">
    <property type="protein sequence ID" value="KAK9144228.1"/>
    <property type="molecule type" value="Genomic_DNA"/>
</dbReference>
<dbReference type="AlphaFoldDB" id="A0AAP0K393"/>
<feature type="region of interest" description="Disordered" evidence="2">
    <location>
        <begin position="351"/>
        <end position="381"/>
    </location>
</feature>
<organism evidence="5 6">
    <name type="scientific">Stephania japonica</name>
    <dbReference type="NCBI Taxonomy" id="461633"/>
    <lineage>
        <taxon>Eukaryota</taxon>
        <taxon>Viridiplantae</taxon>
        <taxon>Streptophyta</taxon>
        <taxon>Embryophyta</taxon>
        <taxon>Tracheophyta</taxon>
        <taxon>Spermatophyta</taxon>
        <taxon>Magnoliopsida</taxon>
        <taxon>Ranunculales</taxon>
        <taxon>Menispermaceae</taxon>
        <taxon>Menispermoideae</taxon>
        <taxon>Cissampelideae</taxon>
        <taxon>Stephania</taxon>
    </lineage>
</organism>
<name>A0AAP0K393_9MAGN</name>
<evidence type="ECO:0000313" key="5">
    <source>
        <dbReference type="EMBL" id="KAK9144228.1"/>
    </source>
</evidence>
<evidence type="ECO:0000313" key="6">
    <source>
        <dbReference type="Proteomes" id="UP001417504"/>
    </source>
</evidence>
<comment type="caution">
    <text evidence="5">The sequence shown here is derived from an EMBL/GenBank/DDBJ whole genome shotgun (WGS) entry which is preliminary data.</text>
</comment>
<evidence type="ECO:0000259" key="4">
    <source>
        <dbReference type="PROSITE" id="PS50213"/>
    </source>
</evidence>
<dbReference type="Proteomes" id="UP001417504">
    <property type="component" value="Unassembled WGS sequence"/>
</dbReference>
<reference evidence="5 6" key="1">
    <citation type="submission" date="2024-01" db="EMBL/GenBank/DDBJ databases">
        <title>Genome assemblies of Stephania.</title>
        <authorList>
            <person name="Yang L."/>
        </authorList>
    </citation>
    <scope>NUCLEOTIDE SEQUENCE [LARGE SCALE GENOMIC DNA]</scope>
    <source>
        <strain evidence="5">QJT</strain>
        <tissue evidence="5">Leaf</tissue>
    </source>
</reference>
<comment type="similarity">
    <text evidence="1">Belongs to the fasciclin-like AGP family.</text>
</comment>
<keyword evidence="6" id="KW-1185">Reference proteome</keyword>
<dbReference type="SUPFAM" id="SSF82153">
    <property type="entry name" value="FAS1 domain"/>
    <property type="match status" value="2"/>
</dbReference>